<evidence type="ECO:0000313" key="9">
    <source>
        <dbReference type="EMBL" id="KAF5175986.1"/>
    </source>
</evidence>
<name>A0A7J6UTT1_THATH</name>
<evidence type="ECO:0000256" key="1">
    <source>
        <dbReference type="ARBA" id="ARBA00004167"/>
    </source>
</evidence>
<evidence type="ECO:0000256" key="5">
    <source>
        <dbReference type="ARBA" id="ARBA00022989"/>
    </source>
</evidence>
<dbReference type="InterPro" id="IPR026057">
    <property type="entry name" value="TBL_C"/>
</dbReference>
<organism evidence="9 10">
    <name type="scientific">Thalictrum thalictroides</name>
    <name type="common">Rue-anemone</name>
    <name type="synonym">Anemone thalictroides</name>
    <dbReference type="NCBI Taxonomy" id="46969"/>
    <lineage>
        <taxon>Eukaryota</taxon>
        <taxon>Viridiplantae</taxon>
        <taxon>Streptophyta</taxon>
        <taxon>Embryophyta</taxon>
        <taxon>Tracheophyta</taxon>
        <taxon>Spermatophyta</taxon>
        <taxon>Magnoliopsida</taxon>
        <taxon>Ranunculales</taxon>
        <taxon>Ranunculaceae</taxon>
        <taxon>Thalictroideae</taxon>
        <taxon>Thalictrum</taxon>
    </lineage>
</organism>
<accession>A0A7J6UTT1</accession>
<evidence type="ECO:0000256" key="3">
    <source>
        <dbReference type="ARBA" id="ARBA00022692"/>
    </source>
</evidence>
<dbReference type="AlphaFoldDB" id="A0A7J6UTT1"/>
<evidence type="ECO:0000259" key="8">
    <source>
        <dbReference type="Pfam" id="PF14416"/>
    </source>
</evidence>
<dbReference type="InterPro" id="IPR029962">
    <property type="entry name" value="TBL"/>
</dbReference>
<dbReference type="Pfam" id="PF13839">
    <property type="entry name" value="PC-Esterase"/>
    <property type="match status" value="1"/>
</dbReference>
<dbReference type="Pfam" id="PF14416">
    <property type="entry name" value="PMR5N"/>
    <property type="match status" value="1"/>
</dbReference>
<dbReference type="PANTHER" id="PTHR32285:SF217">
    <property type="entry name" value="PROTEIN TRICHOME BIREFRINGENCE-LIKE 31"/>
    <property type="match status" value="1"/>
</dbReference>
<comment type="similarity">
    <text evidence="2">Belongs to the PC-esterase family. TBL subfamily.</text>
</comment>
<dbReference type="Proteomes" id="UP000554482">
    <property type="component" value="Unassembled WGS sequence"/>
</dbReference>
<evidence type="ECO:0000313" key="10">
    <source>
        <dbReference type="Proteomes" id="UP000554482"/>
    </source>
</evidence>
<evidence type="ECO:0000256" key="6">
    <source>
        <dbReference type="ARBA" id="ARBA00023136"/>
    </source>
</evidence>
<evidence type="ECO:0000256" key="4">
    <source>
        <dbReference type="ARBA" id="ARBA00022968"/>
    </source>
</evidence>
<dbReference type="GO" id="GO:0005794">
    <property type="term" value="C:Golgi apparatus"/>
    <property type="evidence" value="ECO:0007669"/>
    <property type="project" value="TreeGrafter"/>
</dbReference>
<dbReference type="EMBL" id="JABWDY010043347">
    <property type="protein sequence ID" value="KAF5175986.1"/>
    <property type="molecule type" value="Genomic_DNA"/>
</dbReference>
<dbReference type="GO" id="GO:0016413">
    <property type="term" value="F:O-acetyltransferase activity"/>
    <property type="evidence" value="ECO:0007669"/>
    <property type="project" value="InterPro"/>
</dbReference>
<evidence type="ECO:0000256" key="2">
    <source>
        <dbReference type="ARBA" id="ARBA00007727"/>
    </source>
</evidence>
<keyword evidence="6" id="KW-0472">Membrane</keyword>
<gene>
    <name evidence="9" type="ORF">FRX31_034429</name>
</gene>
<dbReference type="InterPro" id="IPR025846">
    <property type="entry name" value="TBL_N"/>
</dbReference>
<sequence length="435" mass="50416">MQTLTQKHQKRRDTILPWQVSNCKMTMLSVSSAPRVLSLFPLALASLLVVGTVRLLLENCSDSENVISHSSAIEPPPFLSTSFLSNWSQCNIYDGKWVLDNASRPLYKEEDCPYLANQVTCQKNRRPDSLYQNWRWEPNGCTLPRFDARKLLELLRNKRLMFTGDSIQRSQFQSMVCLLQSVIPDGKKSIYREPGMKIFKAEDFNATVVFYWAPFIVESNSDHAVKHTVRKRLVKLDSIEKHSQHYKGVDVLVFESYVWWMYSALINATNGPPYNVKEYKVSTAYELALRTWANWIDTNINPQTQKVFFTSSSPTHLWSWQWRPGSDENCFNETYPIKEGSGSYWRSELSIDIMKTLTDVLHEMKIKVNLLNITQLSEYRKDGHTSVYTERRGKLLTSEERSNPKTTADCIHWCLPGVPDTWNEILYAHLLYGIN</sequence>
<protein>
    <submittedName>
        <fullName evidence="9">Trichome birefringence-like</fullName>
    </submittedName>
</protein>
<feature type="domain" description="Trichome birefringence-like N-terminal" evidence="8">
    <location>
        <begin position="89"/>
        <end position="141"/>
    </location>
</feature>
<keyword evidence="5" id="KW-1133">Transmembrane helix</keyword>
<comment type="caution">
    <text evidence="9">The sequence shown here is derived from an EMBL/GenBank/DDBJ whole genome shotgun (WGS) entry which is preliminary data.</text>
</comment>
<dbReference type="OrthoDB" id="630188at2759"/>
<evidence type="ECO:0000259" key="7">
    <source>
        <dbReference type="Pfam" id="PF13839"/>
    </source>
</evidence>
<keyword evidence="10" id="KW-1185">Reference proteome</keyword>
<keyword evidence="4" id="KW-0735">Signal-anchor</keyword>
<reference evidence="9 10" key="1">
    <citation type="submission" date="2020-06" db="EMBL/GenBank/DDBJ databases">
        <title>Transcriptomic and genomic resources for Thalictrum thalictroides and T. hernandezii: Facilitating candidate gene discovery in an emerging model plant lineage.</title>
        <authorList>
            <person name="Arias T."/>
            <person name="Riano-Pachon D.M."/>
            <person name="Di Stilio V.S."/>
        </authorList>
    </citation>
    <scope>NUCLEOTIDE SEQUENCE [LARGE SCALE GENOMIC DNA]</scope>
    <source>
        <strain evidence="10">cv. WT478/WT964</strain>
        <tissue evidence="9">Leaves</tissue>
    </source>
</reference>
<dbReference type="GO" id="GO:0016020">
    <property type="term" value="C:membrane"/>
    <property type="evidence" value="ECO:0007669"/>
    <property type="project" value="UniProtKB-SubCell"/>
</dbReference>
<comment type="subcellular location">
    <subcellularLocation>
        <location evidence="1">Membrane</location>
        <topology evidence="1">Single-pass membrane protein</topology>
    </subcellularLocation>
</comment>
<feature type="domain" description="Trichome birefringence-like C-terminal" evidence="7">
    <location>
        <begin position="143"/>
        <end position="428"/>
    </location>
</feature>
<proteinExistence type="inferred from homology"/>
<keyword evidence="3" id="KW-0812">Transmembrane</keyword>
<dbReference type="PANTHER" id="PTHR32285">
    <property type="entry name" value="PROTEIN TRICHOME BIREFRINGENCE-LIKE 9-RELATED"/>
    <property type="match status" value="1"/>
</dbReference>